<evidence type="ECO:0000256" key="8">
    <source>
        <dbReference type="ARBA" id="ARBA00022786"/>
    </source>
</evidence>
<evidence type="ECO:0000256" key="3">
    <source>
        <dbReference type="ARBA" id="ARBA00012251"/>
    </source>
</evidence>
<feature type="domain" description="RING-type" evidence="12">
    <location>
        <begin position="193"/>
        <end position="239"/>
    </location>
</feature>
<dbReference type="CDD" id="cd20341">
    <property type="entry name" value="BRcat_RBR_RNF14"/>
    <property type="match status" value="1"/>
</dbReference>
<dbReference type="Pfam" id="PF01485">
    <property type="entry name" value="IBR"/>
    <property type="match status" value="1"/>
</dbReference>
<evidence type="ECO:0000256" key="9">
    <source>
        <dbReference type="ARBA" id="ARBA00022833"/>
    </source>
</evidence>
<evidence type="ECO:0000256" key="5">
    <source>
        <dbReference type="ARBA" id="ARBA00022723"/>
    </source>
</evidence>
<dbReference type="PANTHER" id="PTHR11685">
    <property type="entry name" value="RBR FAMILY RING FINGER AND IBR DOMAIN-CONTAINING"/>
    <property type="match status" value="1"/>
</dbReference>
<evidence type="ECO:0000256" key="2">
    <source>
        <dbReference type="ARBA" id="ARBA00004906"/>
    </source>
</evidence>
<evidence type="ECO:0000313" key="15">
    <source>
        <dbReference type="Ensembl" id="ENSSFAP00005036914.1"/>
    </source>
</evidence>
<reference evidence="15" key="1">
    <citation type="submission" date="2019-06" db="EMBL/GenBank/DDBJ databases">
        <authorList>
            <consortium name="Wellcome Sanger Institute Data Sharing"/>
        </authorList>
    </citation>
    <scope>NUCLEOTIDE SEQUENCE [LARGE SCALE GENOMIC DNA]</scope>
</reference>
<comment type="pathway">
    <text evidence="2">Protein modification; protein ubiquitination.</text>
</comment>
<keyword evidence="5" id="KW-0479">Metal-binding</keyword>
<dbReference type="GO" id="GO:0008270">
    <property type="term" value="F:zinc ion binding"/>
    <property type="evidence" value="ECO:0007669"/>
    <property type="project" value="UniProtKB-KW"/>
</dbReference>
<keyword evidence="9" id="KW-0862">Zinc</keyword>
<dbReference type="InterPro" id="IPR006575">
    <property type="entry name" value="RWD_dom"/>
</dbReference>
<keyword evidence="7 11" id="KW-0863">Zinc-finger</keyword>
<dbReference type="EC" id="2.3.2.31" evidence="3"/>
<dbReference type="InterPro" id="IPR047548">
    <property type="entry name" value="Rcat_RBR_RNF14"/>
</dbReference>
<dbReference type="Pfam" id="PF05773">
    <property type="entry name" value="RWD"/>
    <property type="match status" value="1"/>
</dbReference>
<protein>
    <recommendedName>
        <fullName evidence="3">RBR-type E3 ubiquitin transferase</fullName>
        <ecNumber evidence="3">2.3.2.31</ecNumber>
    </recommendedName>
</protein>
<evidence type="ECO:0000256" key="1">
    <source>
        <dbReference type="ARBA" id="ARBA00001798"/>
    </source>
</evidence>
<dbReference type="GO" id="GO:0016567">
    <property type="term" value="P:protein ubiquitination"/>
    <property type="evidence" value="ECO:0007669"/>
    <property type="project" value="InterPro"/>
</dbReference>
<dbReference type="InterPro" id="IPR001841">
    <property type="entry name" value="Znf_RING"/>
</dbReference>
<dbReference type="SUPFAM" id="SSF57850">
    <property type="entry name" value="RING/U-box"/>
    <property type="match status" value="3"/>
</dbReference>
<evidence type="ECO:0000259" key="14">
    <source>
        <dbReference type="PROSITE" id="PS51873"/>
    </source>
</evidence>
<dbReference type="CDD" id="cd20354">
    <property type="entry name" value="Rcat_RBR_RNF14"/>
    <property type="match status" value="1"/>
</dbReference>
<dbReference type="InterPro" id="IPR013083">
    <property type="entry name" value="Znf_RING/FYVE/PHD"/>
</dbReference>
<evidence type="ECO:0000256" key="6">
    <source>
        <dbReference type="ARBA" id="ARBA00022737"/>
    </source>
</evidence>
<dbReference type="SUPFAM" id="SSF54495">
    <property type="entry name" value="UBC-like"/>
    <property type="match status" value="1"/>
</dbReference>
<sequence length="431" mass="48739">MSADLQEQEDELLALQSIYSEEFVREESKFAGKIRLCADIHAEFIVQYEISFLPPLLLSFELPEDYPSSSPPSFTLICSWLTHTQLDALSAQLVELYRANGGAVVLFSWVQFLRKDALMFLGICSELEVPSDGGSTLQDKHRAASLLAHFEDYPQDEDQSLFDVAPSQALLSQILIYDASQKQRVFDSTVFDCVVCFLSYLGSECVQLFECGHIFCQTCLGEFCKFQISEGNVRNVSCPQADCTATPTPAQVKSLVGEELFIRYDRLLLQSTLDSMSDVVYCPRPSCASAVILEKSSALAMCSVCGFAFCVRCKKTYHGTDECTTELLWNDYVTGSKERRRLLEMKYGRDILQCVLEAGLSEGWLARNTKHCPHCSSKIQKIGGCNIMTCTWCKKRFCWMCYTRFSPNDLIYGHFKSEQFGHNYDKNYMKA</sequence>
<comment type="similarity">
    <text evidence="10">Belongs to the RBR family. RNF14 subfamily.</text>
</comment>
<dbReference type="InterPro" id="IPR016135">
    <property type="entry name" value="UBQ-conjugating_enzyme/RWD"/>
</dbReference>
<evidence type="ECO:0000259" key="12">
    <source>
        <dbReference type="PROSITE" id="PS50089"/>
    </source>
</evidence>
<dbReference type="PROSITE" id="PS00518">
    <property type="entry name" value="ZF_RING_1"/>
    <property type="match status" value="1"/>
</dbReference>
<accession>A0A672I6U3</accession>
<dbReference type="FunFam" id="3.30.40.10:FF:000137">
    <property type="entry name" value="RanBP-type and C3HC4-type zinc finger-containing protein 1"/>
    <property type="match status" value="1"/>
</dbReference>
<name>A0A672I6U3_SALFA</name>
<reference evidence="15" key="3">
    <citation type="submission" date="2025-09" db="UniProtKB">
        <authorList>
            <consortium name="Ensembl"/>
        </authorList>
    </citation>
    <scope>IDENTIFICATION</scope>
</reference>
<evidence type="ECO:0000259" key="13">
    <source>
        <dbReference type="PROSITE" id="PS50908"/>
    </source>
</evidence>
<feature type="domain" description="RING-type" evidence="14">
    <location>
        <begin position="189"/>
        <end position="426"/>
    </location>
</feature>
<dbReference type="Gene3D" id="1.20.120.1750">
    <property type="match status" value="1"/>
</dbReference>
<dbReference type="CDD" id="cd23820">
    <property type="entry name" value="RWD_RNF14"/>
    <property type="match status" value="1"/>
</dbReference>
<dbReference type="SMART" id="SM00591">
    <property type="entry name" value="RWD"/>
    <property type="match status" value="1"/>
</dbReference>
<reference evidence="15" key="2">
    <citation type="submission" date="2025-08" db="UniProtKB">
        <authorList>
            <consortium name="Ensembl"/>
        </authorList>
    </citation>
    <scope>IDENTIFICATION</scope>
</reference>
<evidence type="ECO:0000256" key="7">
    <source>
        <dbReference type="ARBA" id="ARBA00022771"/>
    </source>
</evidence>
<dbReference type="GO" id="GO:0061630">
    <property type="term" value="F:ubiquitin protein ligase activity"/>
    <property type="evidence" value="ECO:0007669"/>
    <property type="project" value="UniProtKB-EC"/>
</dbReference>
<dbReference type="InterPro" id="IPR002867">
    <property type="entry name" value="IBR_dom"/>
</dbReference>
<feature type="domain" description="RWD" evidence="13">
    <location>
        <begin position="10"/>
        <end position="120"/>
    </location>
</feature>
<keyword evidence="16" id="KW-1185">Reference proteome</keyword>
<gene>
    <name evidence="15" type="primary">LOC115381525</name>
</gene>
<dbReference type="InterPro" id="IPR031128">
    <property type="entry name" value="RNF14_RING-HC_Zfn"/>
</dbReference>
<dbReference type="InterPro" id="IPR017907">
    <property type="entry name" value="Znf_RING_CS"/>
</dbReference>
<comment type="catalytic activity">
    <reaction evidence="1">
        <text>[E2 ubiquitin-conjugating enzyme]-S-ubiquitinyl-L-cysteine + [acceptor protein]-L-lysine = [E2 ubiquitin-conjugating enzyme]-L-cysteine + [acceptor protein]-N(6)-ubiquitinyl-L-lysine.</text>
        <dbReference type="EC" id="2.3.2.31"/>
    </reaction>
</comment>
<dbReference type="PROSITE" id="PS50908">
    <property type="entry name" value="RWD"/>
    <property type="match status" value="1"/>
</dbReference>
<dbReference type="InterPro" id="IPR044066">
    <property type="entry name" value="TRIAD_supradom"/>
</dbReference>
<dbReference type="Proteomes" id="UP000472267">
    <property type="component" value="Chromosome 23"/>
</dbReference>
<keyword evidence="8" id="KW-0833">Ubl conjugation pathway</keyword>
<dbReference type="SMART" id="SM00647">
    <property type="entry name" value="IBR"/>
    <property type="match status" value="1"/>
</dbReference>
<dbReference type="PROSITE" id="PS50089">
    <property type="entry name" value="ZF_RING_2"/>
    <property type="match status" value="1"/>
</dbReference>
<dbReference type="Gene3D" id="2.20.25.20">
    <property type="match status" value="1"/>
</dbReference>
<proteinExistence type="inferred from homology"/>
<keyword evidence="4" id="KW-0808">Transferase</keyword>
<dbReference type="OMA" id="SVKWLEP"/>
<dbReference type="AlphaFoldDB" id="A0A672I6U3"/>
<keyword evidence="6" id="KW-0677">Repeat</keyword>
<dbReference type="Pfam" id="PF22191">
    <property type="entry name" value="IBR_1"/>
    <property type="match status" value="1"/>
</dbReference>
<evidence type="ECO:0000256" key="4">
    <source>
        <dbReference type="ARBA" id="ARBA00022679"/>
    </source>
</evidence>
<dbReference type="Gene3D" id="3.30.40.10">
    <property type="entry name" value="Zinc/RING finger domain, C3HC4 (zinc finger)"/>
    <property type="match status" value="1"/>
</dbReference>
<dbReference type="InParanoid" id="A0A672I6U3"/>
<dbReference type="Ensembl" id="ENSSFAT00005038300.1">
    <property type="protein sequence ID" value="ENSSFAP00005036914.1"/>
    <property type="gene ID" value="ENSSFAG00005018599.1"/>
</dbReference>
<dbReference type="InterPro" id="IPR031127">
    <property type="entry name" value="E3_UB_ligase_RBR"/>
</dbReference>
<dbReference type="Gene3D" id="3.10.110.10">
    <property type="entry name" value="Ubiquitin Conjugating Enzyme"/>
    <property type="match status" value="1"/>
</dbReference>
<evidence type="ECO:0000256" key="11">
    <source>
        <dbReference type="PROSITE-ProRule" id="PRU00175"/>
    </source>
</evidence>
<evidence type="ECO:0000256" key="10">
    <source>
        <dbReference type="ARBA" id="ARBA00044508"/>
    </source>
</evidence>
<evidence type="ECO:0000313" key="16">
    <source>
        <dbReference type="Proteomes" id="UP000472267"/>
    </source>
</evidence>
<organism evidence="15 16">
    <name type="scientific">Salarias fasciatus</name>
    <name type="common">Jewelled blenny</name>
    <name type="synonym">Blennius fasciatus</name>
    <dbReference type="NCBI Taxonomy" id="181472"/>
    <lineage>
        <taxon>Eukaryota</taxon>
        <taxon>Metazoa</taxon>
        <taxon>Chordata</taxon>
        <taxon>Craniata</taxon>
        <taxon>Vertebrata</taxon>
        <taxon>Euteleostomi</taxon>
        <taxon>Actinopterygii</taxon>
        <taxon>Neopterygii</taxon>
        <taxon>Teleostei</taxon>
        <taxon>Neoteleostei</taxon>
        <taxon>Acanthomorphata</taxon>
        <taxon>Ovalentaria</taxon>
        <taxon>Blenniimorphae</taxon>
        <taxon>Blenniiformes</taxon>
        <taxon>Blennioidei</taxon>
        <taxon>Blenniidae</taxon>
        <taxon>Salariinae</taxon>
        <taxon>Salarias</taxon>
    </lineage>
</organism>
<dbReference type="CDD" id="cd16628">
    <property type="entry name" value="RING-HC_RBR_RNF14"/>
    <property type="match status" value="1"/>
</dbReference>
<dbReference type="PROSITE" id="PS51873">
    <property type="entry name" value="TRIAD"/>
    <property type="match status" value="1"/>
</dbReference>